<feature type="compositionally biased region" description="Basic and acidic residues" evidence="1">
    <location>
        <begin position="33"/>
        <end position="42"/>
    </location>
</feature>
<proteinExistence type="predicted"/>
<feature type="region of interest" description="Disordered" evidence="1">
    <location>
        <begin position="54"/>
        <end position="191"/>
    </location>
</feature>
<feature type="compositionally biased region" description="Basic and acidic residues" evidence="1">
    <location>
        <begin position="54"/>
        <end position="99"/>
    </location>
</feature>
<feature type="region of interest" description="Disordered" evidence="1">
    <location>
        <begin position="1"/>
        <end position="42"/>
    </location>
</feature>
<dbReference type="OrthoDB" id="3773350at2759"/>
<evidence type="ECO:0000313" key="3">
    <source>
        <dbReference type="Proteomes" id="UP000799291"/>
    </source>
</evidence>
<accession>A0A6G1IVI1</accession>
<feature type="compositionally biased region" description="Basic and acidic residues" evidence="1">
    <location>
        <begin position="130"/>
        <end position="189"/>
    </location>
</feature>
<gene>
    <name evidence="2" type="ORF">K458DRAFT_433343</name>
</gene>
<protein>
    <submittedName>
        <fullName evidence="2">Uncharacterized protein</fullName>
    </submittedName>
</protein>
<name>A0A6G1IVI1_9PLEO</name>
<dbReference type="Proteomes" id="UP000799291">
    <property type="component" value="Unassembled WGS sequence"/>
</dbReference>
<keyword evidence="3" id="KW-1185">Reference proteome</keyword>
<sequence length="462" mass="53087">MKADPLHAICLKNGEGSEDPDKKQKGCPTDTILDAKEGPQKIDADTKDLKCAIDDTKDCKPPKVSETRPDGKENDSNFKPRCLDVDENDKTKCDEKHQYTEVTTGPDGKAKRKCKPTRQYQNKKKSRMQKSKDKFKKAWEDRKEQRAKKEEERNARKAKIEEEYKEKQRKLDEEKKKQEEEKKKQEQEKKKRVKSYKCGMASVIVAGQQIAGLIPTKKRGLEKRGNADIESYMDMSACYFDADFVEDDGFLEYWPSDINIDDVGDGVDEDAYMKAFMERMDHLDLKYWNTHDFCKRNENGTVEARCQRKKRDELLVKEKEYEKRRKRVENALKRDITKTTVAKREEEEESLSGEEFCDMTGAGKREEHGVETIEKRNPFAIFIEIGLSAARMAGSLLSRAIPHISRFSPRLASLLANSSKNLFKLAPKGSGTAGSREAMKTAFRKLADHPAFKKCIRDGRPT</sequence>
<evidence type="ECO:0000313" key="2">
    <source>
        <dbReference type="EMBL" id="KAF2681951.1"/>
    </source>
</evidence>
<feature type="compositionally biased region" description="Basic residues" evidence="1">
    <location>
        <begin position="110"/>
        <end position="129"/>
    </location>
</feature>
<organism evidence="2 3">
    <name type="scientific">Lentithecium fluviatile CBS 122367</name>
    <dbReference type="NCBI Taxonomy" id="1168545"/>
    <lineage>
        <taxon>Eukaryota</taxon>
        <taxon>Fungi</taxon>
        <taxon>Dikarya</taxon>
        <taxon>Ascomycota</taxon>
        <taxon>Pezizomycotina</taxon>
        <taxon>Dothideomycetes</taxon>
        <taxon>Pleosporomycetidae</taxon>
        <taxon>Pleosporales</taxon>
        <taxon>Massarineae</taxon>
        <taxon>Lentitheciaceae</taxon>
        <taxon>Lentithecium</taxon>
    </lineage>
</organism>
<dbReference type="AlphaFoldDB" id="A0A6G1IVI1"/>
<evidence type="ECO:0000256" key="1">
    <source>
        <dbReference type="SAM" id="MobiDB-lite"/>
    </source>
</evidence>
<dbReference type="EMBL" id="MU005589">
    <property type="protein sequence ID" value="KAF2681951.1"/>
    <property type="molecule type" value="Genomic_DNA"/>
</dbReference>
<reference evidence="2" key="1">
    <citation type="journal article" date="2020" name="Stud. Mycol.">
        <title>101 Dothideomycetes genomes: a test case for predicting lifestyles and emergence of pathogens.</title>
        <authorList>
            <person name="Haridas S."/>
            <person name="Albert R."/>
            <person name="Binder M."/>
            <person name="Bloem J."/>
            <person name="Labutti K."/>
            <person name="Salamov A."/>
            <person name="Andreopoulos B."/>
            <person name="Baker S."/>
            <person name="Barry K."/>
            <person name="Bills G."/>
            <person name="Bluhm B."/>
            <person name="Cannon C."/>
            <person name="Castanera R."/>
            <person name="Culley D."/>
            <person name="Daum C."/>
            <person name="Ezra D."/>
            <person name="Gonzalez J."/>
            <person name="Henrissat B."/>
            <person name="Kuo A."/>
            <person name="Liang C."/>
            <person name="Lipzen A."/>
            <person name="Lutzoni F."/>
            <person name="Magnuson J."/>
            <person name="Mondo S."/>
            <person name="Nolan M."/>
            <person name="Ohm R."/>
            <person name="Pangilinan J."/>
            <person name="Park H.-J."/>
            <person name="Ramirez L."/>
            <person name="Alfaro M."/>
            <person name="Sun H."/>
            <person name="Tritt A."/>
            <person name="Yoshinaga Y."/>
            <person name="Zwiers L.-H."/>
            <person name="Turgeon B."/>
            <person name="Goodwin S."/>
            <person name="Spatafora J."/>
            <person name="Crous P."/>
            <person name="Grigoriev I."/>
        </authorList>
    </citation>
    <scope>NUCLEOTIDE SEQUENCE</scope>
    <source>
        <strain evidence="2">CBS 122367</strain>
    </source>
</reference>